<comment type="caution">
    <text evidence="1">The sequence shown here is derived from an EMBL/GenBank/DDBJ whole genome shotgun (WGS) entry which is preliminary data.</text>
</comment>
<protein>
    <submittedName>
        <fullName evidence="1">Uncharacterized protein</fullName>
    </submittedName>
</protein>
<gene>
    <name evidence="1" type="ORF">MSAN_02492200</name>
</gene>
<keyword evidence="2" id="KW-1185">Reference proteome</keyword>
<dbReference type="AlphaFoldDB" id="A0A8H6WQB2"/>
<sequence>MSATPPQAAQASSTEPEIVVDAEGYAICPECGERVQCGPSGIQNLLKRHLGSKTCKAAKAKKAKKSLKNGQISAFFGPKATPVPSTVSAPAPVRVLVKTTTAIELPLAPRCSGSSSIETSRSRFAPGSLLGQLEDAIKILPPTVQEATNSDTLAAFGQDPSQYVDAEVPAVEVYEHLNPLFHNTLGWAMPVEETAQLLRKGPLGLDGVLRFISYFVEKRGVREQDFAAKIQQILEGVYFLTQNSDSGLSASGGVNNSDVRFADTDSMIHNTDSSIADTYSEDALASPTPPVQDSPDDIEFIAHNRVPKFRPCEGYIYPLHDGQTFSTAYPVLLHDKWNLPWDFSVRRGVQLYTMFGVEQEQRLEGHHFEKRSRRPRERKLDVPVVAIGSGKVQRVDRVVRACVQQKRGIRGMMETYIRAQKGQYNPAKSEEEDMIGIAVWKLAGVRVAEIVHRALGLPGVTTLCNRMITPPLTASPGAPQVQEIDKNIDACFAGIIDTLVSKKVVHQIVLIDELSLEKRLRWDPRTNKFLGVCREHAHHVGLEFNGEGDLEELMDALEKKIDTQGKEYSNVHIAGEFYVLYRVASAVTCPSVHFGEATVAAVGIMSEDTRLYSARPILVSGDCKRESAGEHAKSVLTPVLHALDNKKDLTHLRTICLASDGETRRGAAFMIKTWKHPLSPSSNIYPLLKDLQFMNYMVGDDDLTADKDPKHVDKTWRNCILRERGIRVLGIDLTPGIIRTHLQSAGQTADHIRSAFNPEDKQNVKLAFDLLKDIWTLPPCLPTTNPGVAGARDALRTLGKLLYHFVSPYICVDFSLSEQLEHLSAAAHLALALFRKDGKRLCSTQTS</sequence>
<evidence type="ECO:0000313" key="1">
    <source>
        <dbReference type="EMBL" id="KAF7326984.1"/>
    </source>
</evidence>
<organism evidence="1 2">
    <name type="scientific">Mycena sanguinolenta</name>
    <dbReference type="NCBI Taxonomy" id="230812"/>
    <lineage>
        <taxon>Eukaryota</taxon>
        <taxon>Fungi</taxon>
        <taxon>Dikarya</taxon>
        <taxon>Basidiomycota</taxon>
        <taxon>Agaricomycotina</taxon>
        <taxon>Agaricomycetes</taxon>
        <taxon>Agaricomycetidae</taxon>
        <taxon>Agaricales</taxon>
        <taxon>Marasmiineae</taxon>
        <taxon>Mycenaceae</taxon>
        <taxon>Mycena</taxon>
    </lineage>
</organism>
<name>A0A8H6WQB2_9AGAR</name>
<dbReference type="OrthoDB" id="3048541at2759"/>
<accession>A0A8H6WQB2</accession>
<proteinExistence type="predicted"/>
<reference evidence="1" key="1">
    <citation type="submission" date="2020-05" db="EMBL/GenBank/DDBJ databases">
        <title>Mycena genomes resolve the evolution of fungal bioluminescence.</title>
        <authorList>
            <person name="Tsai I.J."/>
        </authorList>
    </citation>
    <scope>NUCLEOTIDE SEQUENCE</scope>
    <source>
        <strain evidence="1">160909Yilan</strain>
    </source>
</reference>
<dbReference type="EMBL" id="JACAZH010000088">
    <property type="protein sequence ID" value="KAF7326984.1"/>
    <property type="molecule type" value="Genomic_DNA"/>
</dbReference>
<dbReference type="Proteomes" id="UP000623467">
    <property type="component" value="Unassembled WGS sequence"/>
</dbReference>
<evidence type="ECO:0000313" key="2">
    <source>
        <dbReference type="Proteomes" id="UP000623467"/>
    </source>
</evidence>